<evidence type="ECO:0000256" key="1">
    <source>
        <dbReference type="SAM" id="Coils"/>
    </source>
</evidence>
<organism evidence="3 4">
    <name type="scientific">Mytilus galloprovincialis</name>
    <name type="common">Mediterranean mussel</name>
    <dbReference type="NCBI Taxonomy" id="29158"/>
    <lineage>
        <taxon>Eukaryota</taxon>
        <taxon>Metazoa</taxon>
        <taxon>Spiralia</taxon>
        <taxon>Lophotrochozoa</taxon>
        <taxon>Mollusca</taxon>
        <taxon>Bivalvia</taxon>
        <taxon>Autobranchia</taxon>
        <taxon>Pteriomorphia</taxon>
        <taxon>Mytilida</taxon>
        <taxon>Mytiloidea</taxon>
        <taxon>Mytilidae</taxon>
        <taxon>Mytilinae</taxon>
        <taxon>Mytilus</taxon>
    </lineage>
</organism>
<evidence type="ECO:0000313" key="4">
    <source>
        <dbReference type="Proteomes" id="UP000596742"/>
    </source>
</evidence>
<proteinExistence type="predicted"/>
<keyword evidence="2" id="KW-1133">Transmembrane helix</keyword>
<gene>
    <name evidence="3" type="ORF">MGAL_10B041806</name>
</gene>
<evidence type="ECO:0000313" key="3">
    <source>
        <dbReference type="EMBL" id="VDI52333.1"/>
    </source>
</evidence>
<keyword evidence="4" id="KW-1185">Reference proteome</keyword>
<sequence length="232" mass="27120">TLNAVLLSDIDQKVLELEEMRDNVGIAAIRCENLQFQNDQKVLEFEEMKDNYERANGNCQVLQVQKYLKSQEFEEMKVNYERENGVLNQELKRTNIRNRSTPTDRGFRRMIFLIERGVLDSIMFIEDNNVARVASVIFLIFTSACFLYLTGCIFTEWFSAKPEFLEDIVVRHLEFLSGGSAFLMSTFKSAASYVKYFIDTCIPAYVLETKLELKRKLTNSKMKKYFENNLEL</sequence>
<keyword evidence="2" id="KW-0812">Transmembrane</keyword>
<keyword evidence="1" id="KW-0175">Coiled coil</keyword>
<feature type="non-terminal residue" evidence="3">
    <location>
        <position position="232"/>
    </location>
</feature>
<feature type="coiled-coil region" evidence="1">
    <location>
        <begin position="45"/>
        <end position="97"/>
    </location>
</feature>
<name>A0A8B6FM96_MYTGA</name>
<evidence type="ECO:0000256" key="2">
    <source>
        <dbReference type="SAM" id="Phobius"/>
    </source>
</evidence>
<feature type="transmembrane region" description="Helical" evidence="2">
    <location>
        <begin position="133"/>
        <end position="154"/>
    </location>
</feature>
<protein>
    <submittedName>
        <fullName evidence="3">Uncharacterized protein</fullName>
    </submittedName>
</protein>
<comment type="caution">
    <text evidence="3">The sequence shown here is derived from an EMBL/GenBank/DDBJ whole genome shotgun (WGS) entry which is preliminary data.</text>
</comment>
<dbReference type="EMBL" id="UYJE01007164">
    <property type="protein sequence ID" value="VDI52333.1"/>
    <property type="molecule type" value="Genomic_DNA"/>
</dbReference>
<dbReference type="AlphaFoldDB" id="A0A8B6FM96"/>
<accession>A0A8B6FM96</accession>
<keyword evidence="2" id="KW-0472">Membrane</keyword>
<dbReference type="Proteomes" id="UP000596742">
    <property type="component" value="Unassembled WGS sequence"/>
</dbReference>
<reference evidence="3" key="1">
    <citation type="submission" date="2018-11" db="EMBL/GenBank/DDBJ databases">
        <authorList>
            <person name="Alioto T."/>
            <person name="Alioto T."/>
        </authorList>
    </citation>
    <scope>NUCLEOTIDE SEQUENCE</scope>
</reference>